<dbReference type="InterPro" id="IPR043128">
    <property type="entry name" value="Rev_trsase/Diguanyl_cyclase"/>
</dbReference>
<dbReference type="Pfam" id="PF00990">
    <property type="entry name" value="GGDEF"/>
    <property type="match status" value="1"/>
</dbReference>
<dbReference type="InterPro" id="IPR029787">
    <property type="entry name" value="Nucleotide_cyclase"/>
</dbReference>
<keyword evidence="1" id="KW-0812">Transmembrane</keyword>
<dbReference type="InterPro" id="IPR052163">
    <property type="entry name" value="DGC-Regulatory_Protein"/>
</dbReference>
<dbReference type="PANTHER" id="PTHR46663">
    <property type="entry name" value="DIGUANYLATE CYCLASE DGCT-RELATED"/>
    <property type="match status" value="1"/>
</dbReference>
<dbReference type="SMART" id="SM00267">
    <property type="entry name" value="GGDEF"/>
    <property type="match status" value="1"/>
</dbReference>
<dbReference type="CDD" id="cd01949">
    <property type="entry name" value="GGDEF"/>
    <property type="match status" value="1"/>
</dbReference>
<keyword evidence="5" id="KW-1185">Reference proteome</keyword>
<evidence type="ECO:0000256" key="2">
    <source>
        <dbReference type="SAM" id="SignalP"/>
    </source>
</evidence>
<evidence type="ECO:0000256" key="1">
    <source>
        <dbReference type="SAM" id="Phobius"/>
    </source>
</evidence>
<dbReference type="CDD" id="cd19410">
    <property type="entry name" value="HK9-like_sensor"/>
    <property type="match status" value="1"/>
</dbReference>
<dbReference type="InterPro" id="IPR007891">
    <property type="entry name" value="CHASE3"/>
</dbReference>
<feature type="signal peptide" evidence="2">
    <location>
        <begin position="1"/>
        <end position="24"/>
    </location>
</feature>
<keyword evidence="1" id="KW-0472">Membrane</keyword>
<dbReference type="InterPro" id="IPR000160">
    <property type="entry name" value="GGDEF_dom"/>
</dbReference>
<dbReference type="EMBL" id="FCNX02000009">
    <property type="protein sequence ID" value="SAK79270.1"/>
    <property type="molecule type" value="Genomic_DNA"/>
</dbReference>
<keyword evidence="1" id="KW-1133">Transmembrane helix</keyword>
<feature type="domain" description="GGDEF" evidence="3">
    <location>
        <begin position="242"/>
        <end position="373"/>
    </location>
</feature>
<proteinExistence type="predicted"/>
<accession>A0A158CAF2</accession>
<sequence length="378" mass="40639">MLIYAVIVAALVACAIAAVLQAHAVIEDVDLVNDASLLIKRSNALLSGVERAETSQRGFLLTGSEIYLEPFENGSTKALTALQELTHSLHRPHQREALTKITADVTTKLDELALTIDLQRRGQHDDALKVVNTNAGRDAMDRIRVQVSKLAAECEARRAAGLADETHRVELTGCAFAGLLLAVAAMLAFAFRMQKRAFRGVVRGTERMSRAAYRDALTGLPNRRELDRTLDHLQDGAGDDGGPVTALFIDLDGFKSVNDKLGHATGDALLRRVADLLRDVTRSGDTLARVGGDEFVLIAPGLRSRHEIDQLCNRLLSAVRPLADDFLPVGLSIGTATRAAAGESLGGLLKRADTAMYEAKRAGGGYRFSDTDPALALV</sequence>
<dbReference type="Pfam" id="PF05227">
    <property type="entry name" value="CHASE3"/>
    <property type="match status" value="1"/>
</dbReference>
<dbReference type="PANTHER" id="PTHR46663:SF4">
    <property type="entry name" value="DIGUANYLATE CYCLASE DGCT-RELATED"/>
    <property type="match status" value="1"/>
</dbReference>
<gene>
    <name evidence="4" type="ORF">AWB77_03861</name>
</gene>
<organism evidence="4 5">
    <name type="scientific">Caballeronia fortuita</name>
    <dbReference type="NCBI Taxonomy" id="1777138"/>
    <lineage>
        <taxon>Bacteria</taxon>
        <taxon>Pseudomonadati</taxon>
        <taxon>Pseudomonadota</taxon>
        <taxon>Betaproteobacteria</taxon>
        <taxon>Burkholderiales</taxon>
        <taxon>Burkholderiaceae</taxon>
        <taxon>Caballeronia</taxon>
    </lineage>
</organism>
<dbReference type="Proteomes" id="UP000054903">
    <property type="component" value="Unassembled WGS sequence"/>
</dbReference>
<name>A0A158CAF2_9BURK</name>
<dbReference type="AlphaFoldDB" id="A0A158CAF2"/>
<evidence type="ECO:0000259" key="3">
    <source>
        <dbReference type="PROSITE" id="PS50887"/>
    </source>
</evidence>
<comment type="caution">
    <text evidence="4">The sequence shown here is derived from an EMBL/GenBank/DDBJ whole genome shotgun (WGS) entry which is preliminary data.</text>
</comment>
<dbReference type="Gene3D" id="3.30.70.270">
    <property type="match status" value="1"/>
</dbReference>
<dbReference type="PROSITE" id="PS50887">
    <property type="entry name" value="GGDEF"/>
    <property type="match status" value="1"/>
</dbReference>
<keyword evidence="2" id="KW-0732">Signal</keyword>
<evidence type="ECO:0000313" key="5">
    <source>
        <dbReference type="Proteomes" id="UP000054903"/>
    </source>
</evidence>
<evidence type="ECO:0000313" key="4">
    <source>
        <dbReference type="EMBL" id="SAK79270.1"/>
    </source>
</evidence>
<feature type="chain" id="PRO_5007622797" evidence="2">
    <location>
        <begin position="25"/>
        <end position="378"/>
    </location>
</feature>
<protein>
    <submittedName>
        <fullName evidence="4">Response regulator receiver modulated diguanylate cyclase/phosphodiesterase</fullName>
    </submittedName>
</protein>
<feature type="transmembrane region" description="Helical" evidence="1">
    <location>
        <begin position="175"/>
        <end position="193"/>
    </location>
</feature>
<dbReference type="STRING" id="1777138.AWB77_03861"/>
<dbReference type="NCBIfam" id="TIGR00254">
    <property type="entry name" value="GGDEF"/>
    <property type="match status" value="1"/>
</dbReference>
<dbReference type="SUPFAM" id="SSF55073">
    <property type="entry name" value="Nucleotide cyclase"/>
    <property type="match status" value="1"/>
</dbReference>
<reference evidence="4" key="1">
    <citation type="submission" date="2016-01" db="EMBL/GenBank/DDBJ databases">
        <authorList>
            <person name="Peeters C."/>
        </authorList>
    </citation>
    <scope>NUCLEOTIDE SEQUENCE</scope>
    <source>
        <strain evidence="4">LMG 29320</strain>
    </source>
</reference>